<sequence length="268" mass="29561">MAEHAGEETSSAREALTEEIAEKLHDHHHGGGGGGGGDSSSSSDSDAERSRASAPPPKKPNNSCRLFGREKPVHAVLGGGKVADVLLWRDRKISVGVLGVATIIWVLFEVLEFHLLTLVAHCLILSFAILFLWSNASTFINKTPPRFPEVSIPEDAVVNVARSLRYDINRAFAVLREIATGRDLKKFLIVCNCWSLVLSVIGSQCNFLTLFYIVFVILHTVPVLYEKYQDKVDLYAEKAMAEIKKHYAVFDAKVLSKIPRGPSKAKKH</sequence>
<gene>
    <name evidence="9" type="ORF">CB5_LOCUS26545</name>
</gene>
<evidence type="ECO:0000256" key="5">
    <source>
        <dbReference type="ARBA" id="ARBA00023136"/>
    </source>
</evidence>
<evidence type="ECO:0000259" key="8">
    <source>
        <dbReference type="PROSITE" id="PS50845"/>
    </source>
</evidence>
<feature type="compositionally biased region" description="Basic and acidic residues" evidence="7">
    <location>
        <begin position="1"/>
        <end position="11"/>
    </location>
</feature>
<feature type="transmembrane region" description="Helical" evidence="6">
    <location>
        <begin position="114"/>
        <end position="133"/>
    </location>
</feature>
<dbReference type="InterPro" id="IPR003388">
    <property type="entry name" value="Reticulon"/>
</dbReference>
<dbReference type="Pfam" id="PF02453">
    <property type="entry name" value="Reticulon"/>
    <property type="match status" value="1"/>
</dbReference>
<keyword evidence="4 6" id="KW-1133">Transmembrane helix</keyword>
<organism evidence="9">
    <name type="scientific">Ananas comosus var. bracteatus</name>
    <name type="common">red pineapple</name>
    <dbReference type="NCBI Taxonomy" id="296719"/>
    <lineage>
        <taxon>Eukaryota</taxon>
        <taxon>Viridiplantae</taxon>
        <taxon>Streptophyta</taxon>
        <taxon>Embryophyta</taxon>
        <taxon>Tracheophyta</taxon>
        <taxon>Spermatophyta</taxon>
        <taxon>Magnoliopsida</taxon>
        <taxon>Liliopsida</taxon>
        <taxon>Poales</taxon>
        <taxon>Bromeliaceae</taxon>
        <taxon>Bromelioideae</taxon>
        <taxon>Ananas</taxon>
    </lineage>
</organism>
<evidence type="ECO:0000256" key="7">
    <source>
        <dbReference type="SAM" id="MobiDB-lite"/>
    </source>
</evidence>
<dbReference type="InterPro" id="IPR045064">
    <property type="entry name" value="Reticulon-like"/>
</dbReference>
<evidence type="ECO:0000256" key="4">
    <source>
        <dbReference type="ARBA" id="ARBA00022989"/>
    </source>
</evidence>
<evidence type="ECO:0000256" key="1">
    <source>
        <dbReference type="ARBA" id="ARBA00004477"/>
    </source>
</evidence>
<feature type="transmembrane region" description="Helical" evidence="6">
    <location>
        <begin position="207"/>
        <end position="225"/>
    </location>
</feature>
<dbReference type="GO" id="GO:0009617">
    <property type="term" value="P:response to bacterium"/>
    <property type="evidence" value="ECO:0007669"/>
    <property type="project" value="InterPro"/>
</dbReference>
<dbReference type="AlphaFoldDB" id="A0A6V7QJI6"/>
<comment type="subcellular location">
    <subcellularLocation>
        <location evidence="1 6">Endoplasmic reticulum membrane</location>
        <topology evidence="1 6">Multi-pass membrane protein</topology>
    </subcellularLocation>
</comment>
<name>A0A6V7QJI6_ANACO</name>
<feature type="domain" description="Reticulon" evidence="8">
    <location>
        <begin position="82"/>
        <end position="268"/>
    </location>
</feature>
<keyword evidence="3 6" id="KW-0256">Endoplasmic reticulum</keyword>
<dbReference type="EMBL" id="LR862136">
    <property type="protein sequence ID" value="CAD1843334.1"/>
    <property type="molecule type" value="Genomic_DNA"/>
</dbReference>
<evidence type="ECO:0000313" key="9">
    <source>
        <dbReference type="EMBL" id="CAD1843334.1"/>
    </source>
</evidence>
<dbReference type="PANTHER" id="PTHR10994:SF193">
    <property type="entry name" value="RETICULON-LIKE PROTEIN"/>
    <property type="match status" value="1"/>
</dbReference>
<dbReference type="GO" id="GO:0005789">
    <property type="term" value="C:endoplasmic reticulum membrane"/>
    <property type="evidence" value="ECO:0007669"/>
    <property type="project" value="UniProtKB-SubCell"/>
</dbReference>
<dbReference type="PROSITE" id="PS50845">
    <property type="entry name" value="RETICULON"/>
    <property type="match status" value="1"/>
</dbReference>
<keyword evidence="2 6" id="KW-0812">Transmembrane</keyword>
<feature type="region of interest" description="Disordered" evidence="7">
    <location>
        <begin position="1"/>
        <end position="65"/>
    </location>
</feature>
<protein>
    <recommendedName>
        <fullName evidence="6">Reticulon-like protein</fullName>
    </recommendedName>
</protein>
<evidence type="ECO:0000256" key="2">
    <source>
        <dbReference type="ARBA" id="ARBA00022692"/>
    </source>
</evidence>
<keyword evidence="5 6" id="KW-0472">Membrane</keyword>
<reference evidence="9" key="1">
    <citation type="submission" date="2020-07" db="EMBL/GenBank/DDBJ databases">
        <authorList>
            <person name="Lin J."/>
        </authorList>
    </citation>
    <scope>NUCLEOTIDE SEQUENCE</scope>
</reference>
<feature type="transmembrane region" description="Helical" evidence="6">
    <location>
        <begin position="93"/>
        <end position="108"/>
    </location>
</feature>
<evidence type="ECO:0000256" key="3">
    <source>
        <dbReference type="ARBA" id="ARBA00022824"/>
    </source>
</evidence>
<accession>A0A6V7QJI6</accession>
<dbReference type="PANTHER" id="PTHR10994">
    <property type="entry name" value="RETICULON"/>
    <property type="match status" value="1"/>
</dbReference>
<proteinExistence type="predicted"/>
<evidence type="ECO:0000256" key="6">
    <source>
        <dbReference type="RuleBase" id="RU363132"/>
    </source>
</evidence>